<reference evidence="13" key="1">
    <citation type="submission" date="2020-09" db="EMBL/GenBank/DDBJ databases">
        <title>Complete Genome Sequence of mouse commensal type strain Neisseria musculi.</title>
        <authorList>
            <person name="Thapa E."/>
            <person name="Aluvathingal J."/>
            <person name="Nadendla S."/>
            <person name="Mehta A."/>
            <person name="Tettelin H."/>
            <person name="Weyand N.J."/>
        </authorList>
    </citation>
    <scope>NUCLEOTIDE SEQUENCE [LARGE SCALE GENOMIC DNA]</scope>
    <source>
        <strain evidence="12 13">NW831</strain>
    </source>
</reference>
<comment type="similarity">
    <text evidence="10">Belongs to the CRISPR-associated endonuclease Cas1 family.</text>
</comment>
<keyword evidence="6 10" id="KW-0051">Antiviral defense</keyword>
<feature type="binding site" evidence="10">
    <location>
        <position position="203"/>
    </location>
    <ligand>
        <name>Mn(2+)</name>
        <dbReference type="ChEBI" id="CHEBI:29035"/>
    </ligand>
</feature>
<keyword evidence="7 10" id="KW-0238">DNA-binding</keyword>
<keyword evidence="13" id="KW-1185">Reference proteome</keyword>
<dbReference type="KEGG" id="nmus:H7A79_2137"/>
<evidence type="ECO:0000256" key="6">
    <source>
        <dbReference type="ARBA" id="ARBA00023118"/>
    </source>
</evidence>
<evidence type="ECO:0000256" key="8">
    <source>
        <dbReference type="ARBA" id="ARBA00023211"/>
    </source>
</evidence>
<dbReference type="GO" id="GO:0046872">
    <property type="term" value="F:metal ion binding"/>
    <property type="evidence" value="ECO:0007669"/>
    <property type="project" value="UniProtKB-UniRule"/>
</dbReference>
<evidence type="ECO:0000256" key="9">
    <source>
        <dbReference type="ARBA" id="ARBA00038592"/>
    </source>
</evidence>
<evidence type="ECO:0000256" key="2">
    <source>
        <dbReference type="ARBA" id="ARBA00022723"/>
    </source>
</evidence>
<dbReference type="GO" id="GO:0016787">
    <property type="term" value="F:hydrolase activity"/>
    <property type="evidence" value="ECO:0007669"/>
    <property type="project" value="UniProtKB-KW"/>
</dbReference>
<dbReference type="EC" id="3.1.-.-" evidence="10"/>
<keyword evidence="4 10" id="KW-0378">Hydrolase</keyword>
<dbReference type="KEGG" id="nmus:H7A79_0144"/>
<name>A0A7H1M804_9NEIS</name>
<comment type="function">
    <text evidence="10">CRISPR (clustered regularly interspaced short palindromic repeat), is an adaptive immune system that provides protection against mobile genetic elements (viruses, transposable elements and conjugative plasmids). CRISPR clusters contain spacers, sequences complementary to antecedent mobile elements, and target invading nucleic acids. CRISPR clusters are transcribed and processed into CRISPR RNA (crRNA). Acts as a dsDNA endonuclease. Involved in the integration of spacer DNA into the CRISPR cassette.</text>
</comment>
<feature type="binding site" evidence="10">
    <location>
        <position position="218"/>
    </location>
    <ligand>
        <name>Mn(2+)</name>
        <dbReference type="ChEBI" id="CHEBI:29035"/>
    </ligand>
</feature>
<dbReference type="GO" id="GO:0051607">
    <property type="term" value="P:defense response to virus"/>
    <property type="evidence" value="ECO:0007669"/>
    <property type="project" value="UniProtKB-UniRule"/>
</dbReference>
<dbReference type="HAMAP" id="MF_01470">
    <property type="entry name" value="Cas1"/>
    <property type="match status" value="1"/>
</dbReference>
<keyword evidence="2 10" id="KW-0479">Metal-binding</keyword>
<gene>
    <name evidence="10 11" type="primary">cas1</name>
    <name evidence="11" type="ORF">H7A79_0144</name>
    <name evidence="12" type="ORF">H7A79_2137</name>
</gene>
<dbReference type="GO" id="GO:0043571">
    <property type="term" value="P:maintenance of CRISPR repeat elements"/>
    <property type="evidence" value="ECO:0007669"/>
    <property type="project" value="UniProtKB-UniRule"/>
</dbReference>
<dbReference type="EMBL" id="CP060414">
    <property type="protein sequence ID" value="QNT57769.1"/>
    <property type="molecule type" value="Genomic_DNA"/>
</dbReference>
<evidence type="ECO:0000256" key="7">
    <source>
        <dbReference type="ARBA" id="ARBA00023125"/>
    </source>
</evidence>
<proteinExistence type="inferred from homology"/>
<keyword evidence="5 10" id="KW-0460">Magnesium</keyword>
<comment type="cofactor">
    <cofactor evidence="10">
        <name>Mg(2+)</name>
        <dbReference type="ChEBI" id="CHEBI:18420"/>
    </cofactor>
    <cofactor evidence="10">
        <name>Mn(2+)</name>
        <dbReference type="ChEBI" id="CHEBI:29035"/>
    </cofactor>
</comment>
<evidence type="ECO:0000256" key="5">
    <source>
        <dbReference type="ARBA" id="ARBA00022842"/>
    </source>
</evidence>
<evidence type="ECO:0000256" key="10">
    <source>
        <dbReference type="HAMAP-Rule" id="MF_01470"/>
    </source>
</evidence>
<dbReference type="NCBIfam" id="TIGR03639">
    <property type="entry name" value="cas1_NMENI"/>
    <property type="match status" value="1"/>
</dbReference>
<dbReference type="Gene3D" id="1.20.120.920">
    <property type="entry name" value="CRISPR-associated endonuclease Cas1, C-terminal domain"/>
    <property type="match status" value="1"/>
</dbReference>
<feature type="binding site" evidence="10">
    <location>
        <position position="147"/>
    </location>
    <ligand>
        <name>Mn(2+)</name>
        <dbReference type="ChEBI" id="CHEBI:29035"/>
    </ligand>
</feature>
<sequence length="302" mass="34077">MSWRSILISKPARLSLQQNHLLIQQDDTVPVPLEDIAVIVVESREVVLTAPLLSALAQYGITLLTCDEQFLPCGQWLPFARYHRSLKILKYQMEMTLPQKKQLWQQIVKQKIRNQAWLLDYSGHDIAAGRLNALADSVKSGDKNFAESQAAALYFRVLFGEHFTRSHDNAVNACLNYGYSIVRSAVARALVQYGFLPALGLQHHSGLNAFNLADDFIEPYRPMVDLLVWENGFTNGLPDTLTPQAKQKLVSLLHCQIKLDRRSYSLLAAIDRTVQSFQTALTGGSKNLKLPEMLPLKVQDYE</sequence>
<evidence type="ECO:0000256" key="4">
    <source>
        <dbReference type="ARBA" id="ARBA00022801"/>
    </source>
</evidence>
<reference evidence="11" key="2">
    <citation type="submission" date="2024-06" db="EMBL/GenBank/DDBJ databases">
        <title>Complete Genome Sequence of mouse commensal type strain Neisseria musculi.</title>
        <authorList>
            <person name="Thapa E."/>
            <person name="Aluvathingal J."/>
            <person name="Nadendla S."/>
            <person name="Mehta A."/>
            <person name="Tettelin H."/>
            <person name="Weyand N.J."/>
        </authorList>
    </citation>
    <scope>NUCLEOTIDE SEQUENCE</scope>
    <source>
        <strain evidence="11 13">NW831</strain>
    </source>
</reference>
<dbReference type="InterPro" id="IPR050646">
    <property type="entry name" value="Cas1"/>
</dbReference>
<dbReference type="Pfam" id="PF01867">
    <property type="entry name" value="Cas_Cas1"/>
    <property type="match status" value="1"/>
</dbReference>
<evidence type="ECO:0000256" key="3">
    <source>
        <dbReference type="ARBA" id="ARBA00022759"/>
    </source>
</evidence>
<evidence type="ECO:0000313" key="12">
    <source>
        <dbReference type="EMBL" id="QNT58356.1"/>
    </source>
</evidence>
<dbReference type="RefSeq" id="WP_187000332.1">
    <property type="nucleotide sequence ID" value="NZ_CP060414.2"/>
</dbReference>
<evidence type="ECO:0000313" key="13">
    <source>
        <dbReference type="Proteomes" id="UP000516412"/>
    </source>
</evidence>
<protein>
    <recommendedName>
        <fullName evidence="10">CRISPR-associated endonuclease Cas1</fullName>
        <ecNumber evidence="10">3.1.-.-</ecNumber>
    </recommendedName>
</protein>
<dbReference type="Proteomes" id="UP000516412">
    <property type="component" value="Chromosome"/>
</dbReference>
<dbReference type="AlphaFoldDB" id="A0A7H1M804"/>
<dbReference type="InterPro" id="IPR002729">
    <property type="entry name" value="CRISPR-assoc_Cas1"/>
</dbReference>
<evidence type="ECO:0000256" key="1">
    <source>
        <dbReference type="ARBA" id="ARBA00022722"/>
    </source>
</evidence>
<dbReference type="PANTHER" id="PTHR34353">
    <property type="entry name" value="CRISPR-ASSOCIATED ENDONUCLEASE CAS1 1"/>
    <property type="match status" value="1"/>
</dbReference>
<dbReference type="EMBL" id="CP060414">
    <property type="protein sequence ID" value="QNT58356.1"/>
    <property type="molecule type" value="Genomic_DNA"/>
</dbReference>
<dbReference type="CDD" id="cd09720">
    <property type="entry name" value="Cas1_II"/>
    <property type="match status" value="1"/>
</dbReference>
<evidence type="ECO:0000313" key="11">
    <source>
        <dbReference type="EMBL" id="QNT57769.1"/>
    </source>
</evidence>
<dbReference type="InterPro" id="IPR019855">
    <property type="entry name" value="CRISPR-assoc_Cas1_NMENI"/>
</dbReference>
<dbReference type="GO" id="GO:0004520">
    <property type="term" value="F:DNA endonuclease activity"/>
    <property type="evidence" value="ECO:0007669"/>
    <property type="project" value="InterPro"/>
</dbReference>
<dbReference type="GO" id="GO:0003677">
    <property type="term" value="F:DNA binding"/>
    <property type="evidence" value="ECO:0007669"/>
    <property type="project" value="UniProtKB-KW"/>
</dbReference>
<organism evidence="11 13">
    <name type="scientific">Neisseria musculi</name>
    <dbReference type="NCBI Taxonomy" id="1815583"/>
    <lineage>
        <taxon>Bacteria</taxon>
        <taxon>Pseudomonadati</taxon>
        <taxon>Pseudomonadota</taxon>
        <taxon>Betaproteobacteria</taxon>
        <taxon>Neisseriales</taxon>
        <taxon>Neisseriaceae</taxon>
        <taxon>Neisseria</taxon>
    </lineage>
</organism>
<comment type="subunit">
    <text evidence="9 10">Homodimer, forms a heterotetramer with a Cas2 homodimer.</text>
</comment>
<dbReference type="NCBIfam" id="TIGR00287">
    <property type="entry name" value="cas1"/>
    <property type="match status" value="1"/>
</dbReference>
<keyword evidence="3 10" id="KW-0255">Endonuclease</keyword>
<accession>A0A7H1M804</accession>
<keyword evidence="1 10" id="KW-0540">Nuclease</keyword>
<dbReference type="PANTHER" id="PTHR34353:SF2">
    <property type="entry name" value="CRISPR-ASSOCIATED ENDONUCLEASE CAS1 1"/>
    <property type="match status" value="1"/>
</dbReference>
<dbReference type="InterPro" id="IPR042206">
    <property type="entry name" value="CRISPR-assoc_Cas1_C"/>
</dbReference>
<keyword evidence="8 10" id="KW-0464">Manganese</keyword>